<dbReference type="InterPro" id="IPR050923">
    <property type="entry name" value="Cell_Proc_Reg/RNA_Proc"/>
</dbReference>
<feature type="region of interest" description="Disordered" evidence="1">
    <location>
        <begin position="600"/>
        <end position="634"/>
    </location>
</feature>
<sequence>MLILIVAGGPDKGRIYELFDDRDVVLGREGADLQFNDVKVSRRHARIWCDGGRWYLQDLESKHGTHRNHKEIDDVQPLKDGDYIQVGRTVMVLARMSAEHLEQASLQLPLNAANASVFNRIKPKHLAFATAAAAAVLIGLNVVSLINANRGTAELETQIVALGEENPTQRQLRNEIRMALDARTEHERNVEAMINAFGPQTERLMPKLDAILATLDAQPDMVEPLTALAQAIEEQGADDTLNTKVDAALAMLEQRGGDAESLASQFREMFAARPTVEQIAAAASTNDSLTLKALNSIVARLDATTSAPVDTTAMAGELAELRRLIEARPAEYAGTTQVKSMLEDVLARIEALDSSGETQTVLAAIAEVKSAMPTDTSEAFAAVNSQLAELAEQLEDRRDSELIQEQLAQLIKASKEQGDAALAAANDPLLGQLLVQVEALSENDKKLDAILASLKQQPYDNRAMFDEALAQLGTDATQETVAALLDQTMAELRGKSITDANQLRRMIQREVVAAVGKANGEKIDRSREDIRLTKTETAYKLAFESGKPVAIGVTRDPLTGQRTSGRTLDPADAVAAGHETWRDWYLMDDLANRMQMQEKAQRVARGQGDAERVLSVPGGEEENSVNVNASRIPE</sequence>
<dbReference type="PROSITE" id="PS50006">
    <property type="entry name" value="FHA_DOMAIN"/>
    <property type="match status" value="1"/>
</dbReference>
<keyword evidence="4" id="KW-1185">Reference proteome</keyword>
<evidence type="ECO:0000313" key="3">
    <source>
        <dbReference type="EMBL" id="MBB6431414.1"/>
    </source>
</evidence>
<name>A0A7X0LLZ3_9BACT</name>
<reference evidence="3 4" key="1">
    <citation type="submission" date="2020-08" db="EMBL/GenBank/DDBJ databases">
        <title>Genomic Encyclopedia of Type Strains, Phase IV (KMG-IV): sequencing the most valuable type-strain genomes for metagenomic binning, comparative biology and taxonomic classification.</title>
        <authorList>
            <person name="Goeker M."/>
        </authorList>
    </citation>
    <scope>NUCLEOTIDE SEQUENCE [LARGE SCALE GENOMIC DNA]</scope>
    <source>
        <strain evidence="3 4">DSM 103725</strain>
    </source>
</reference>
<dbReference type="EMBL" id="JACHGY010000001">
    <property type="protein sequence ID" value="MBB6431414.1"/>
    <property type="molecule type" value="Genomic_DNA"/>
</dbReference>
<dbReference type="AlphaFoldDB" id="A0A7X0LLZ3"/>
<dbReference type="Pfam" id="PF00498">
    <property type="entry name" value="FHA"/>
    <property type="match status" value="1"/>
</dbReference>
<evidence type="ECO:0000259" key="2">
    <source>
        <dbReference type="PROSITE" id="PS50006"/>
    </source>
</evidence>
<dbReference type="PANTHER" id="PTHR23308">
    <property type="entry name" value="NUCLEAR INHIBITOR OF PROTEIN PHOSPHATASE-1"/>
    <property type="match status" value="1"/>
</dbReference>
<dbReference type="SUPFAM" id="SSF49879">
    <property type="entry name" value="SMAD/FHA domain"/>
    <property type="match status" value="1"/>
</dbReference>
<gene>
    <name evidence="3" type="ORF">HNQ40_003220</name>
</gene>
<dbReference type="Proteomes" id="UP000541810">
    <property type="component" value="Unassembled WGS sequence"/>
</dbReference>
<dbReference type="CDD" id="cd00060">
    <property type="entry name" value="FHA"/>
    <property type="match status" value="1"/>
</dbReference>
<dbReference type="SMART" id="SM00240">
    <property type="entry name" value="FHA"/>
    <property type="match status" value="1"/>
</dbReference>
<evidence type="ECO:0000313" key="4">
    <source>
        <dbReference type="Proteomes" id="UP000541810"/>
    </source>
</evidence>
<protein>
    <recommendedName>
        <fullName evidence="2">FHA domain-containing protein</fullName>
    </recommendedName>
</protein>
<dbReference type="InterPro" id="IPR000253">
    <property type="entry name" value="FHA_dom"/>
</dbReference>
<dbReference type="InterPro" id="IPR008984">
    <property type="entry name" value="SMAD_FHA_dom_sf"/>
</dbReference>
<evidence type="ECO:0000256" key="1">
    <source>
        <dbReference type="SAM" id="MobiDB-lite"/>
    </source>
</evidence>
<dbReference type="Gene3D" id="2.60.200.20">
    <property type="match status" value="1"/>
</dbReference>
<accession>A0A7X0LLZ3</accession>
<organism evidence="3 4">
    <name type="scientific">Algisphaera agarilytica</name>
    <dbReference type="NCBI Taxonomy" id="1385975"/>
    <lineage>
        <taxon>Bacteria</taxon>
        <taxon>Pseudomonadati</taxon>
        <taxon>Planctomycetota</taxon>
        <taxon>Phycisphaerae</taxon>
        <taxon>Phycisphaerales</taxon>
        <taxon>Phycisphaeraceae</taxon>
        <taxon>Algisphaera</taxon>
    </lineage>
</organism>
<comment type="caution">
    <text evidence="3">The sequence shown here is derived from an EMBL/GenBank/DDBJ whole genome shotgun (WGS) entry which is preliminary data.</text>
</comment>
<feature type="compositionally biased region" description="Polar residues" evidence="1">
    <location>
        <begin position="624"/>
        <end position="634"/>
    </location>
</feature>
<proteinExistence type="predicted"/>
<feature type="domain" description="FHA" evidence="2">
    <location>
        <begin position="13"/>
        <end position="72"/>
    </location>
</feature>